<organism evidence="1 2">
    <name type="scientific">Adineta steineri</name>
    <dbReference type="NCBI Taxonomy" id="433720"/>
    <lineage>
        <taxon>Eukaryota</taxon>
        <taxon>Metazoa</taxon>
        <taxon>Spiralia</taxon>
        <taxon>Gnathifera</taxon>
        <taxon>Rotifera</taxon>
        <taxon>Eurotatoria</taxon>
        <taxon>Bdelloidea</taxon>
        <taxon>Adinetida</taxon>
        <taxon>Adinetidae</taxon>
        <taxon>Adineta</taxon>
    </lineage>
</organism>
<accession>A0A815HSY3</accession>
<dbReference type="Proteomes" id="UP000663845">
    <property type="component" value="Unassembled WGS sequence"/>
</dbReference>
<proteinExistence type="predicted"/>
<gene>
    <name evidence="1" type="ORF">JYZ213_LOCUS35352</name>
</gene>
<name>A0A815HSY3_9BILA</name>
<evidence type="ECO:0000313" key="1">
    <source>
        <dbReference type="EMBL" id="CAF1356754.1"/>
    </source>
</evidence>
<protein>
    <submittedName>
        <fullName evidence="1">Uncharacterized protein</fullName>
    </submittedName>
</protein>
<dbReference type="EMBL" id="CAJNOG010000780">
    <property type="protein sequence ID" value="CAF1356754.1"/>
    <property type="molecule type" value="Genomic_DNA"/>
</dbReference>
<reference evidence="1" key="1">
    <citation type="submission" date="2021-02" db="EMBL/GenBank/DDBJ databases">
        <authorList>
            <person name="Nowell W R."/>
        </authorList>
    </citation>
    <scope>NUCLEOTIDE SEQUENCE</scope>
</reference>
<sequence length="140" mass="15294">MNDEDRNILTKGWSSSSASVSNNIVAPNATTVSAPVQQQQITSTTRTSATVSSHNVALNENDHRTFIINSITKWCSKKSSNLSSVEGDNYQVAIMLKDTDGTAKIKCGCGSKINLVTIRKHFQLSNFYKHLMSTLCTVIP</sequence>
<evidence type="ECO:0000313" key="2">
    <source>
        <dbReference type="Proteomes" id="UP000663845"/>
    </source>
</evidence>
<dbReference type="AlphaFoldDB" id="A0A815HSY3"/>
<comment type="caution">
    <text evidence="1">The sequence shown here is derived from an EMBL/GenBank/DDBJ whole genome shotgun (WGS) entry which is preliminary data.</text>
</comment>